<feature type="domain" description="SH2" evidence="4">
    <location>
        <begin position="354"/>
        <end position="458"/>
    </location>
</feature>
<dbReference type="GO" id="GO:0035556">
    <property type="term" value="P:intracellular signal transduction"/>
    <property type="evidence" value="ECO:0007669"/>
    <property type="project" value="TreeGrafter"/>
</dbReference>
<feature type="compositionally biased region" description="Basic and acidic residues" evidence="3">
    <location>
        <begin position="283"/>
        <end position="293"/>
    </location>
</feature>
<dbReference type="GO" id="GO:0005737">
    <property type="term" value="C:cytoplasm"/>
    <property type="evidence" value="ECO:0007669"/>
    <property type="project" value="UniProtKB-ARBA"/>
</dbReference>
<evidence type="ECO:0000313" key="6">
    <source>
        <dbReference type="Proteomes" id="UP000549394"/>
    </source>
</evidence>
<dbReference type="OrthoDB" id="10044490at2759"/>
<evidence type="ECO:0000256" key="3">
    <source>
        <dbReference type="SAM" id="MobiDB-lite"/>
    </source>
</evidence>
<sequence>MDENQIYENNYDEVKRISHIEPTRTLIDLPKTTESMHVVTITEERKKTLKKKLSRSNSIGNVQGLLKIFDDIQIANEIRKSSSFEDVQYESLEFPTRRRTSGLTLWNWSKKEEKTEEKPKESEKENEKVRKRKKSKLTEIGIRLGRRISVTFGDLFLNKLLSIDQNKEKKANMNVSPPSSPPQLPPRPNRQPQSRVRYSSSESEGYLSPENDNFEPCKEVPSPEYEELPVLRNPNRPPSPPPITHSRQPRLSDTRLTPRASELSVAKDISQTSIQSDHSNGNRIDDSFKEDLNRIISQPKAKNPSSNRSSNTSDTGSDSSRKRMPLPKPPIENKPTFIAKAESKKRNSIDLCPWYHGNITRPLGNSLLENEKDGTFLIRDSQKANQPYTIMIKDKSKIFNLRIRRIRNPYPRLWEGYAIGEEKPNEEYFPSVATMIEKFRQEPLSLSNDVSVILQDWVVNEDSPETNDNHAFQTTNNRSPCFNIPNTGYNHCSSLPNFEYLPLAPTKPNLGEEDYLEPTKLSERQTPCLQNGNENNFQVNPIVEGRISPRKISSEELPRLLNTNRPLPEIPKSERKKKQPPKVSSLRPADQPWYHGDISRKDGNEKLLKINQNGSFLIRKSTGGNQKQPFTLMILCKYKVLNIKIRRKSDGHFAIGEEKLDEPNFQTLSELVCFHKKNPIQFLGRESGVIMLGTPATK</sequence>
<dbReference type="Gene3D" id="3.30.505.10">
    <property type="entry name" value="SH2 domain"/>
    <property type="match status" value="2"/>
</dbReference>
<dbReference type="Proteomes" id="UP000549394">
    <property type="component" value="Unassembled WGS sequence"/>
</dbReference>
<feature type="region of interest" description="Disordered" evidence="3">
    <location>
        <begin position="554"/>
        <end position="600"/>
    </location>
</feature>
<evidence type="ECO:0000313" key="5">
    <source>
        <dbReference type="EMBL" id="CAD5118350.1"/>
    </source>
</evidence>
<feature type="domain" description="SH2" evidence="4">
    <location>
        <begin position="593"/>
        <end position="696"/>
    </location>
</feature>
<dbReference type="PANTHER" id="PTHR14098:SF14">
    <property type="entry name" value="SH2 DOMAIN-CONTAINING PROTEIN"/>
    <property type="match status" value="1"/>
</dbReference>
<proteinExistence type="predicted"/>
<dbReference type="PROSITE" id="PS50001">
    <property type="entry name" value="SH2"/>
    <property type="match status" value="2"/>
</dbReference>
<keyword evidence="6" id="KW-1185">Reference proteome</keyword>
<dbReference type="PANTHER" id="PTHR14098">
    <property type="entry name" value="SH2 DOMAIN CONTAINING PROTEIN"/>
    <property type="match status" value="1"/>
</dbReference>
<feature type="compositionally biased region" description="Pro residues" evidence="3">
    <location>
        <begin position="178"/>
        <end position="189"/>
    </location>
</feature>
<feature type="region of interest" description="Disordered" evidence="3">
    <location>
        <begin position="169"/>
        <end position="334"/>
    </location>
</feature>
<organism evidence="5 6">
    <name type="scientific">Dimorphilus gyrociliatus</name>
    <dbReference type="NCBI Taxonomy" id="2664684"/>
    <lineage>
        <taxon>Eukaryota</taxon>
        <taxon>Metazoa</taxon>
        <taxon>Spiralia</taxon>
        <taxon>Lophotrochozoa</taxon>
        <taxon>Annelida</taxon>
        <taxon>Polychaeta</taxon>
        <taxon>Polychaeta incertae sedis</taxon>
        <taxon>Dinophilidae</taxon>
        <taxon>Dimorphilus</taxon>
    </lineage>
</organism>
<accession>A0A7I8VS59</accession>
<evidence type="ECO:0000259" key="4">
    <source>
        <dbReference type="PROSITE" id="PS50001"/>
    </source>
</evidence>
<dbReference type="SUPFAM" id="SSF55550">
    <property type="entry name" value="SH2 domain"/>
    <property type="match status" value="2"/>
</dbReference>
<gene>
    <name evidence="5" type="ORF">DGYR_LOCUS6741</name>
</gene>
<dbReference type="PRINTS" id="PR00401">
    <property type="entry name" value="SH2DOMAIN"/>
</dbReference>
<feature type="compositionally biased region" description="Basic and acidic residues" evidence="3">
    <location>
        <begin position="111"/>
        <end position="128"/>
    </location>
</feature>
<name>A0A7I8VS59_9ANNE</name>
<keyword evidence="1 2" id="KW-0727">SH2 domain</keyword>
<protein>
    <submittedName>
        <fullName evidence="5">DgyrCDS7060</fullName>
    </submittedName>
</protein>
<dbReference type="EMBL" id="CAJFCJ010000008">
    <property type="protein sequence ID" value="CAD5118350.1"/>
    <property type="molecule type" value="Genomic_DNA"/>
</dbReference>
<dbReference type="InterPro" id="IPR036860">
    <property type="entry name" value="SH2_dom_sf"/>
</dbReference>
<feature type="region of interest" description="Disordered" evidence="3">
    <location>
        <begin position="111"/>
        <end position="134"/>
    </location>
</feature>
<feature type="compositionally biased region" description="Low complexity" evidence="3">
    <location>
        <begin position="305"/>
        <end position="318"/>
    </location>
</feature>
<comment type="caution">
    <text evidence="5">The sequence shown here is derived from an EMBL/GenBank/DDBJ whole genome shotgun (WGS) entry which is preliminary data.</text>
</comment>
<evidence type="ECO:0000256" key="1">
    <source>
        <dbReference type="ARBA" id="ARBA00022999"/>
    </source>
</evidence>
<dbReference type="Pfam" id="PF00017">
    <property type="entry name" value="SH2"/>
    <property type="match status" value="2"/>
</dbReference>
<feature type="compositionally biased region" description="Polar residues" evidence="3">
    <location>
        <begin position="245"/>
        <end position="255"/>
    </location>
</feature>
<dbReference type="AlphaFoldDB" id="A0A7I8VS59"/>
<dbReference type="InterPro" id="IPR051751">
    <property type="entry name" value="Immunoreceptor_sig_adapters"/>
</dbReference>
<dbReference type="InterPro" id="IPR000980">
    <property type="entry name" value="SH2"/>
</dbReference>
<dbReference type="SMART" id="SM00252">
    <property type="entry name" value="SH2"/>
    <property type="match status" value="2"/>
</dbReference>
<evidence type="ECO:0000256" key="2">
    <source>
        <dbReference type="PROSITE-ProRule" id="PRU00191"/>
    </source>
</evidence>
<dbReference type="GO" id="GO:0007169">
    <property type="term" value="P:cell surface receptor protein tyrosine kinase signaling pathway"/>
    <property type="evidence" value="ECO:0007669"/>
    <property type="project" value="TreeGrafter"/>
</dbReference>
<reference evidence="5 6" key="1">
    <citation type="submission" date="2020-08" db="EMBL/GenBank/DDBJ databases">
        <authorList>
            <person name="Hejnol A."/>
        </authorList>
    </citation>
    <scope>NUCLEOTIDE SEQUENCE [LARGE SCALE GENOMIC DNA]</scope>
</reference>
<feature type="compositionally biased region" description="Polar residues" evidence="3">
    <location>
        <begin position="269"/>
        <end position="282"/>
    </location>
</feature>